<evidence type="ECO:0000256" key="3">
    <source>
        <dbReference type="PIRSR" id="PIRSR004848-1"/>
    </source>
</evidence>
<gene>
    <name evidence="6" type="ORF">XM47_06575</name>
</gene>
<evidence type="ECO:0000313" key="7">
    <source>
        <dbReference type="Proteomes" id="UP000037600"/>
    </source>
</evidence>
<keyword evidence="7" id="KW-1185">Reference proteome</keyword>
<feature type="domain" description="Alanine racemase N-terminal" evidence="5">
    <location>
        <begin position="7"/>
        <end position="223"/>
    </location>
</feature>
<dbReference type="Proteomes" id="UP000037600">
    <property type="component" value="Unassembled WGS sequence"/>
</dbReference>
<evidence type="ECO:0000256" key="2">
    <source>
        <dbReference type="HAMAP-Rule" id="MF_02087"/>
    </source>
</evidence>
<dbReference type="Gene3D" id="3.20.20.10">
    <property type="entry name" value="Alanine racemase"/>
    <property type="match status" value="1"/>
</dbReference>
<comment type="caution">
    <text evidence="6">The sequence shown here is derived from an EMBL/GenBank/DDBJ whole genome shotgun (WGS) entry which is preliminary data.</text>
</comment>
<dbReference type="HAMAP" id="MF_02087">
    <property type="entry name" value="PLP_homeostasis"/>
    <property type="match status" value="1"/>
</dbReference>
<dbReference type="SUPFAM" id="SSF51419">
    <property type="entry name" value="PLP-binding barrel"/>
    <property type="match status" value="1"/>
</dbReference>
<protein>
    <recommendedName>
        <fullName evidence="2">Pyridoxal phosphate homeostasis protein</fullName>
        <shortName evidence="2">PLP homeostasis protein</shortName>
    </recommendedName>
</protein>
<dbReference type="AlphaFoldDB" id="A0A0J8GSX8"/>
<dbReference type="PATRIC" id="fig|1513271.3.peg.1349"/>
<dbReference type="PANTHER" id="PTHR10146">
    <property type="entry name" value="PROLINE SYNTHETASE CO-TRANSCRIBED BACTERIAL HOMOLOG PROTEIN"/>
    <property type="match status" value="1"/>
</dbReference>
<accession>A0A0J8GSX8</accession>
<dbReference type="InterPro" id="IPR029066">
    <property type="entry name" value="PLP-binding_barrel"/>
</dbReference>
<proteinExistence type="inferred from homology"/>
<evidence type="ECO:0000256" key="1">
    <source>
        <dbReference type="ARBA" id="ARBA00022898"/>
    </source>
</evidence>
<dbReference type="FunFam" id="3.20.20.10:FF:000018">
    <property type="entry name" value="Pyridoxal phosphate homeostasis protein"/>
    <property type="match status" value="1"/>
</dbReference>
<reference evidence="6 7" key="1">
    <citation type="submission" date="2015-04" db="EMBL/GenBank/DDBJ databases">
        <title>Draft Genome Sequence of the Novel Agar-Digesting Marine Bacterium Q1.</title>
        <authorList>
            <person name="Li Y."/>
            <person name="Li D."/>
            <person name="Chen G."/>
            <person name="Du Z."/>
        </authorList>
    </citation>
    <scope>NUCLEOTIDE SEQUENCE [LARGE SCALE GENOMIC DNA]</scope>
    <source>
        <strain evidence="6 7">Q1</strain>
    </source>
</reference>
<keyword evidence="1 2" id="KW-0663">Pyridoxal phosphate</keyword>
<dbReference type="InterPro" id="IPR011078">
    <property type="entry name" value="PyrdxlP_homeostasis"/>
</dbReference>
<dbReference type="STRING" id="1513271.XM47_06575"/>
<dbReference type="PANTHER" id="PTHR10146:SF14">
    <property type="entry name" value="PYRIDOXAL PHOSPHATE HOMEOSTASIS PROTEIN"/>
    <property type="match status" value="1"/>
</dbReference>
<dbReference type="CDD" id="cd06824">
    <property type="entry name" value="PLPDE_III_Yggs_like"/>
    <property type="match status" value="1"/>
</dbReference>
<evidence type="ECO:0000259" key="5">
    <source>
        <dbReference type="Pfam" id="PF01168"/>
    </source>
</evidence>
<organism evidence="6 7">
    <name type="scientific">Catenovulum maritimum</name>
    <dbReference type="NCBI Taxonomy" id="1513271"/>
    <lineage>
        <taxon>Bacteria</taxon>
        <taxon>Pseudomonadati</taxon>
        <taxon>Pseudomonadota</taxon>
        <taxon>Gammaproteobacteria</taxon>
        <taxon>Alteromonadales</taxon>
        <taxon>Alteromonadaceae</taxon>
        <taxon>Catenovulum</taxon>
    </lineage>
</organism>
<comment type="similarity">
    <text evidence="2 4">Belongs to the pyridoxal phosphate-binding protein YggS/PROSC family.</text>
</comment>
<evidence type="ECO:0000313" key="6">
    <source>
        <dbReference type="EMBL" id="KMT65857.1"/>
    </source>
</evidence>
<feature type="modified residue" description="N6-(pyridoxal phosphate)lysine" evidence="2 3">
    <location>
        <position position="32"/>
    </location>
</feature>
<comment type="function">
    <text evidence="2">Pyridoxal 5'-phosphate (PLP)-binding protein, which is involved in PLP homeostasis.</text>
</comment>
<dbReference type="InterPro" id="IPR001608">
    <property type="entry name" value="Ala_racemase_N"/>
</dbReference>
<dbReference type="OrthoDB" id="9804072at2"/>
<dbReference type="PIRSF" id="PIRSF004848">
    <property type="entry name" value="YBL036c_PLPDEIII"/>
    <property type="match status" value="1"/>
</dbReference>
<dbReference type="NCBIfam" id="TIGR00044">
    <property type="entry name" value="YggS family pyridoxal phosphate-dependent enzyme"/>
    <property type="match status" value="1"/>
</dbReference>
<comment type="cofactor">
    <cofactor evidence="3">
        <name>pyridoxal 5'-phosphate</name>
        <dbReference type="ChEBI" id="CHEBI:597326"/>
    </cofactor>
</comment>
<dbReference type="RefSeq" id="WP_048690970.1">
    <property type="nucleotide sequence ID" value="NZ_KQ130486.1"/>
</dbReference>
<dbReference type="EMBL" id="LAZL01000008">
    <property type="protein sequence ID" value="KMT65857.1"/>
    <property type="molecule type" value="Genomic_DNA"/>
</dbReference>
<dbReference type="Pfam" id="PF01168">
    <property type="entry name" value="Ala_racemase_N"/>
    <property type="match status" value="1"/>
</dbReference>
<sequence length="224" mass="24951">MSKLTSNLANIKNQIAACSPSNHNVQLLAVSKTKPLDMIREAYHSGQRLFGENYVQEAIEKIQSASDLTEIEWHLIGPLQSNKTKQVAEHFDWVQSIDRFKIAQRLNDQRPDNLPVLNVCIQVNISNEASKSGLTSEAVCELAAQISALPNLRLRGIMAIPAKTKDEQELDQAFSQLFEIYKNLQQEYSSVDTLSMGMSQDMAQAIKNGSTMVRIGSAIFGQRT</sequence>
<name>A0A0J8GSX8_9ALTE</name>
<evidence type="ECO:0000256" key="4">
    <source>
        <dbReference type="RuleBase" id="RU004514"/>
    </source>
</evidence>
<dbReference type="GO" id="GO:0030170">
    <property type="term" value="F:pyridoxal phosphate binding"/>
    <property type="evidence" value="ECO:0007669"/>
    <property type="project" value="UniProtKB-UniRule"/>
</dbReference>